<proteinExistence type="predicted"/>
<comment type="caution">
    <text evidence="2">The sequence shown here is derived from an EMBL/GenBank/DDBJ whole genome shotgun (WGS) entry which is preliminary data.</text>
</comment>
<evidence type="ECO:0008006" key="4">
    <source>
        <dbReference type="Google" id="ProtNLM"/>
    </source>
</evidence>
<organism evidence="2 3">
    <name type="scientific">Romboutsia sedimentorum</name>
    <dbReference type="NCBI Taxonomy" id="1368474"/>
    <lineage>
        <taxon>Bacteria</taxon>
        <taxon>Bacillati</taxon>
        <taxon>Bacillota</taxon>
        <taxon>Clostridia</taxon>
        <taxon>Peptostreptococcales</taxon>
        <taxon>Peptostreptococcaceae</taxon>
        <taxon>Romboutsia</taxon>
    </lineage>
</organism>
<reference evidence="2 3" key="1">
    <citation type="submission" date="2023-05" db="EMBL/GenBank/DDBJ databases">
        <title>Rombocin, a short stable natural nisin variant, displays selective antimicrobial activity against Listeria monocytogenes and employs dual mode of action to kill target bacterial strains.</title>
        <authorList>
            <person name="Wambui J."/>
            <person name="Stephan R."/>
            <person name="Kuipers O.P."/>
        </authorList>
    </citation>
    <scope>NUCLEOTIDE SEQUENCE [LARGE SCALE GENOMIC DNA]</scope>
    <source>
        <strain evidence="2 3">RC002</strain>
    </source>
</reference>
<keyword evidence="3" id="KW-1185">Reference proteome</keyword>
<feature type="chain" id="PRO_5045410171" description="Lipoprotein" evidence="1">
    <location>
        <begin position="22"/>
        <end position="196"/>
    </location>
</feature>
<dbReference type="RefSeq" id="WP_284132883.1">
    <property type="nucleotide sequence ID" value="NZ_JASKYM010000004.1"/>
</dbReference>
<evidence type="ECO:0000313" key="2">
    <source>
        <dbReference type="EMBL" id="MDK2563950.1"/>
    </source>
</evidence>
<evidence type="ECO:0000313" key="3">
    <source>
        <dbReference type="Proteomes" id="UP001301012"/>
    </source>
</evidence>
<feature type="signal peptide" evidence="1">
    <location>
        <begin position="1"/>
        <end position="21"/>
    </location>
</feature>
<evidence type="ECO:0000256" key="1">
    <source>
        <dbReference type="SAM" id="SignalP"/>
    </source>
</evidence>
<sequence length="196" mass="22377">MKFKRAITLSLSLAIAMGAVACTKKEVTQPPTTPPKTESTSLDPNYVKKYSKSYEDYIVGIKDYQIYSTPESINEYYKTNEYPGNEVHLTNIKNAYKESKTKIQSFIDVLKNDAKTKDTELEKMNNELIAEGEQAIKNIDARMAKLDKLPADAIDKPKEEFMKLVDETIVIKDETQSKFKQFLDNMNEKLGITNKK</sequence>
<accession>A0ABT7EEN8</accession>
<gene>
    <name evidence="2" type="ORF">QOZ84_10340</name>
</gene>
<dbReference type="Proteomes" id="UP001301012">
    <property type="component" value="Unassembled WGS sequence"/>
</dbReference>
<name>A0ABT7EEN8_9FIRM</name>
<dbReference type="EMBL" id="JASKYM010000004">
    <property type="protein sequence ID" value="MDK2563950.1"/>
    <property type="molecule type" value="Genomic_DNA"/>
</dbReference>
<dbReference type="PROSITE" id="PS51257">
    <property type="entry name" value="PROKAR_LIPOPROTEIN"/>
    <property type="match status" value="1"/>
</dbReference>
<keyword evidence="1" id="KW-0732">Signal</keyword>
<protein>
    <recommendedName>
        <fullName evidence="4">Lipoprotein</fullName>
    </recommendedName>
</protein>